<keyword evidence="1" id="KW-0378">Hydrolase</keyword>
<accession>A0A4C1Y2K6</accession>
<organism evidence="3 4">
    <name type="scientific">Eumeta variegata</name>
    <name type="common">Bagworm moth</name>
    <name type="synonym">Eumeta japonica</name>
    <dbReference type="NCBI Taxonomy" id="151549"/>
    <lineage>
        <taxon>Eukaryota</taxon>
        <taxon>Metazoa</taxon>
        <taxon>Ecdysozoa</taxon>
        <taxon>Arthropoda</taxon>
        <taxon>Hexapoda</taxon>
        <taxon>Insecta</taxon>
        <taxon>Pterygota</taxon>
        <taxon>Neoptera</taxon>
        <taxon>Endopterygota</taxon>
        <taxon>Lepidoptera</taxon>
        <taxon>Glossata</taxon>
        <taxon>Ditrysia</taxon>
        <taxon>Tineoidea</taxon>
        <taxon>Psychidae</taxon>
        <taxon>Oiketicinae</taxon>
        <taxon>Eumeta</taxon>
    </lineage>
</organism>
<dbReference type="PANTHER" id="PTHR10492:SF57">
    <property type="entry name" value="ATP-DEPENDENT DNA HELICASE"/>
    <property type="match status" value="1"/>
</dbReference>
<dbReference type="GO" id="GO:0005524">
    <property type="term" value="F:ATP binding"/>
    <property type="evidence" value="ECO:0007669"/>
    <property type="project" value="UniProtKB-KW"/>
</dbReference>
<dbReference type="AlphaFoldDB" id="A0A4C1Y2K6"/>
<dbReference type="GO" id="GO:0016887">
    <property type="term" value="F:ATP hydrolysis activity"/>
    <property type="evidence" value="ECO:0007669"/>
    <property type="project" value="RHEA"/>
</dbReference>
<dbReference type="GO" id="GO:0000723">
    <property type="term" value="P:telomere maintenance"/>
    <property type="evidence" value="ECO:0007669"/>
    <property type="project" value="InterPro"/>
</dbReference>
<comment type="cofactor">
    <cofactor evidence="1">
        <name>Mg(2+)</name>
        <dbReference type="ChEBI" id="CHEBI:18420"/>
    </cofactor>
</comment>
<keyword evidence="1" id="KW-0227">DNA damage</keyword>
<dbReference type="GO" id="GO:0043139">
    <property type="term" value="F:5'-3' DNA helicase activity"/>
    <property type="evidence" value="ECO:0007669"/>
    <property type="project" value="UniProtKB-EC"/>
</dbReference>
<reference evidence="3 4" key="1">
    <citation type="journal article" date="2019" name="Commun. Biol.">
        <title>The bagworm genome reveals a unique fibroin gene that provides high tensile strength.</title>
        <authorList>
            <person name="Kono N."/>
            <person name="Nakamura H."/>
            <person name="Ohtoshi R."/>
            <person name="Tomita M."/>
            <person name="Numata K."/>
            <person name="Arakawa K."/>
        </authorList>
    </citation>
    <scope>NUCLEOTIDE SEQUENCE [LARGE SCALE GENOMIC DNA]</scope>
</reference>
<keyword evidence="4" id="KW-1185">Reference proteome</keyword>
<keyword evidence="1" id="KW-0347">Helicase</keyword>
<dbReference type="Proteomes" id="UP000299102">
    <property type="component" value="Unassembled WGS sequence"/>
</dbReference>
<evidence type="ECO:0000259" key="2">
    <source>
        <dbReference type="Pfam" id="PF05970"/>
    </source>
</evidence>
<keyword evidence="1" id="KW-0547">Nucleotide-binding</keyword>
<evidence type="ECO:0000313" key="4">
    <source>
        <dbReference type="Proteomes" id="UP000299102"/>
    </source>
</evidence>
<name>A0A4C1Y2K6_EUMVA</name>
<dbReference type="STRING" id="151549.A0A4C1Y2K6"/>
<dbReference type="EC" id="5.6.2.3" evidence="1"/>
<dbReference type="EMBL" id="BGZK01001047">
    <property type="protein sequence ID" value="GBP69623.1"/>
    <property type="molecule type" value="Genomic_DNA"/>
</dbReference>
<dbReference type="GO" id="GO:0006281">
    <property type="term" value="P:DNA repair"/>
    <property type="evidence" value="ECO:0007669"/>
    <property type="project" value="UniProtKB-KW"/>
</dbReference>
<dbReference type="Pfam" id="PF05970">
    <property type="entry name" value="PIF1"/>
    <property type="match status" value="1"/>
</dbReference>
<protein>
    <recommendedName>
        <fullName evidence="1">ATP-dependent DNA helicase</fullName>
        <ecNumber evidence="1">5.6.2.3</ecNumber>
    </recommendedName>
</protein>
<dbReference type="OrthoDB" id="272985at2759"/>
<dbReference type="InterPro" id="IPR010285">
    <property type="entry name" value="DNA_helicase_pif1-like_DEAD"/>
</dbReference>
<evidence type="ECO:0000256" key="1">
    <source>
        <dbReference type="RuleBase" id="RU363044"/>
    </source>
</evidence>
<comment type="caution">
    <text evidence="3">The sequence shown here is derived from an EMBL/GenBank/DDBJ whole genome shotgun (WGS) entry which is preliminary data.</text>
</comment>
<keyword evidence="1" id="KW-0233">DNA recombination</keyword>
<gene>
    <name evidence="3" type="ORF">EVAR_44667_1</name>
</gene>
<sequence length="186" mass="20000">MDYYKQQQDGIRFLDALCRTGKTFLINLIVAGIRVNKEIFFALESYGIAATLMDGGRTAHSGLKLPLNVAEYEFLLQSLLSSRCHTWCGARGGAAAAAVSRASAPLNSFCSCRDHAVSACLFKRPTTRCAARLRDLKIVAIHCVGVCGRPSLTPGIPTICSRVEACSNALGLAPQHKNLIKANLCS</sequence>
<dbReference type="GO" id="GO:0006310">
    <property type="term" value="P:DNA recombination"/>
    <property type="evidence" value="ECO:0007669"/>
    <property type="project" value="UniProtKB-KW"/>
</dbReference>
<feature type="domain" description="DNA helicase Pif1-like DEAD-box helicase" evidence="2">
    <location>
        <begin position="6"/>
        <end position="73"/>
    </location>
</feature>
<keyword evidence="1" id="KW-0067">ATP-binding</keyword>
<proteinExistence type="inferred from homology"/>
<dbReference type="PANTHER" id="PTHR10492">
    <property type="match status" value="1"/>
</dbReference>
<comment type="similarity">
    <text evidence="1">Belongs to the helicase family.</text>
</comment>
<keyword evidence="1" id="KW-0234">DNA repair</keyword>
<comment type="catalytic activity">
    <reaction evidence="1">
        <text>ATP + H2O = ADP + phosphate + H(+)</text>
        <dbReference type="Rhea" id="RHEA:13065"/>
        <dbReference type="ChEBI" id="CHEBI:15377"/>
        <dbReference type="ChEBI" id="CHEBI:15378"/>
        <dbReference type="ChEBI" id="CHEBI:30616"/>
        <dbReference type="ChEBI" id="CHEBI:43474"/>
        <dbReference type="ChEBI" id="CHEBI:456216"/>
        <dbReference type="EC" id="5.6.2.3"/>
    </reaction>
</comment>
<evidence type="ECO:0000313" key="3">
    <source>
        <dbReference type="EMBL" id="GBP69623.1"/>
    </source>
</evidence>